<feature type="region of interest" description="Disordered" evidence="2">
    <location>
        <begin position="70"/>
        <end position="113"/>
    </location>
</feature>
<evidence type="ECO:0000313" key="5">
    <source>
        <dbReference type="EMBL" id="VDM92453.1"/>
    </source>
</evidence>
<protein>
    <recommendedName>
        <fullName evidence="4">ShKT domain-containing protein</fullName>
    </recommendedName>
</protein>
<organism evidence="5 6">
    <name type="scientific">Litomosoides sigmodontis</name>
    <name type="common">Filarial nematode worm</name>
    <dbReference type="NCBI Taxonomy" id="42156"/>
    <lineage>
        <taxon>Eukaryota</taxon>
        <taxon>Metazoa</taxon>
        <taxon>Ecdysozoa</taxon>
        <taxon>Nematoda</taxon>
        <taxon>Chromadorea</taxon>
        <taxon>Rhabditida</taxon>
        <taxon>Spirurina</taxon>
        <taxon>Spiruromorpha</taxon>
        <taxon>Filarioidea</taxon>
        <taxon>Onchocercidae</taxon>
        <taxon>Litomosoides</taxon>
    </lineage>
</organism>
<feature type="compositionally biased region" description="Acidic residues" evidence="2">
    <location>
        <begin position="72"/>
        <end position="103"/>
    </location>
</feature>
<keyword evidence="6" id="KW-1185">Reference proteome</keyword>
<accession>A0A3P7JMU3</accession>
<feature type="signal peptide" evidence="3">
    <location>
        <begin position="1"/>
        <end position="22"/>
    </location>
</feature>
<keyword evidence="3" id="KW-0732">Signal</keyword>
<dbReference type="SMART" id="SM00254">
    <property type="entry name" value="ShKT"/>
    <property type="match status" value="1"/>
</dbReference>
<dbReference type="Gene3D" id="1.10.10.1940">
    <property type="match status" value="1"/>
</dbReference>
<comment type="caution">
    <text evidence="1">Lacks conserved residue(s) required for the propagation of feature annotation.</text>
</comment>
<evidence type="ECO:0000256" key="3">
    <source>
        <dbReference type="SAM" id="SignalP"/>
    </source>
</evidence>
<evidence type="ECO:0000256" key="1">
    <source>
        <dbReference type="PROSITE-ProRule" id="PRU01005"/>
    </source>
</evidence>
<evidence type="ECO:0000256" key="2">
    <source>
        <dbReference type="SAM" id="MobiDB-lite"/>
    </source>
</evidence>
<dbReference type="AlphaFoldDB" id="A0A3P7JMU3"/>
<dbReference type="OrthoDB" id="5840415at2759"/>
<gene>
    <name evidence="5" type="ORF">NLS_LOCUS9796</name>
</gene>
<keyword evidence="1" id="KW-1015">Disulfide bond</keyword>
<name>A0A3P7JMU3_LITSI</name>
<feature type="chain" id="PRO_5017976560" description="ShKT domain-containing protein" evidence="3">
    <location>
        <begin position="23"/>
        <end position="159"/>
    </location>
</feature>
<proteinExistence type="predicted"/>
<evidence type="ECO:0000313" key="6">
    <source>
        <dbReference type="Proteomes" id="UP000277928"/>
    </source>
</evidence>
<evidence type="ECO:0000259" key="4">
    <source>
        <dbReference type="PROSITE" id="PS51670"/>
    </source>
</evidence>
<dbReference type="Proteomes" id="UP000277928">
    <property type="component" value="Unassembled WGS sequence"/>
</dbReference>
<feature type="disulfide bond" evidence="1">
    <location>
        <begin position="30"/>
        <end position="64"/>
    </location>
</feature>
<dbReference type="InterPro" id="IPR003582">
    <property type="entry name" value="ShKT_dom"/>
</dbReference>
<dbReference type="PROSITE" id="PS51670">
    <property type="entry name" value="SHKT"/>
    <property type="match status" value="1"/>
</dbReference>
<sequence>MRYILENCLLLLHLFIISSTIAERKYQIICADKSLHCKRRSHLCQSNAFRSVMQSLCKKTCNLCEERKMENVEDENVSDRDVEDNDDGDDDDDDDENDEETESVDYRESQSTIHQIEEEAEEITEEPMIALSTIVPYDPLKGIKYICMDTSSDCEGILI</sequence>
<dbReference type="EMBL" id="UYRX01001951">
    <property type="protein sequence ID" value="VDM92453.1"/>
    <property type="molecule type" value="Genomic_DNA"/>
</dbReference>
<reference evidence="5 6" key="1">
    <citation type="submission" date="2018-08" db="EMBL/GenBank/DDBJ databases">
        <authorList>
            <person name="Laetsch R D."/>
            <person name="Stevens L."/>
            <person name="Kumar S."/>
            <person name="Blaxter L. M."/>
        </authorList>
    </citation>
    <scope>NUCLEOTIDE SEQUENCE [LARGE SCALE GENOMIC DNA]</scope>
</reference>
<dbReference type="Pfam" id="PF01549">
    <property type="entry name" value="ShK"/>
    <property type="match status" value="1"/>
</dbReference>
<feature type="domain" description="ShKT" evidence="4">
    <location>
        <begin position="30"/>
        <end position="64"/>
    </location>
</feature>